<evidence type="ECO:0000313" key="9">
    <source>
        <dbReference type="EMBL" id="KAK8888199.1"/>
    </source>
</evidence>
<name>A0ABR2KAT5_9EUKA</name>
<dbReference type="Proteomes" id="UP001470230">
    <property type="component" value="Unassembled WGS sequence"/>
</dbReference>
<evidence type="ECO:0000256" key="1">
    <source>
        <dbReference type="ARBA" id="ARBA00004123"/>
    </source>
</evidence>
<keyword evidence="4" id="KW-0963">Cytoplasm</keyword>
<proteinExistence type="inferred from homology"/>
<evidence type="ECO:0000256" key="4">
    <source>
        <dbReference type="ARBA" id="ARBA00022490"/>
    </source>
</evidence>
<feature type="compositionally biased region" description="Polar residues" evidence="7">
    <location>
        <begin position="79"/>
        <end position="92"/>
    </location>
</feature>
<comment type="caution">
    <text evidence="9">The sequence shown here is derived from an EMBL/GenBank/DDBJ whole genome shotgun (WGS) entry which is preliminary data.</text>
</comment>
<evidence type="ECO:0000259" key="8">
    <source>
        <dbReference type="Pfam" id="PF03941"/>
    </source>
</evidence>
<dbReference type="InterPro" id="IPR005635">
    <property type="entry name" value="Inner_centromere_prot_ARK-bd"/>
</dbReference>
<comment type="subcellular location">
    <subcellularLocation>
        <location evidence="2">Cytoplasm</location>
        <location evidence="2">Cytoskeleton</location>
        <location evidence="2">Spindle</location>
    </subcellularLocation>
    <subcellularLocation>
        <location evidence="1">Nucleus</location>
    </subcellularLocation>
</comment>
<feature type="domain" description="Inner centromere protein ARK-binding" evidence="8">
    <location>
        <begin position="220"/>
        <end position="284"/>
    </location>
</feature>
<evidence type="ECO:0000313" key="10">
    <source>
        <dbReference type="Proteomes" id="UP001470230"/>
    </source>
</evidence>
<dbReference type="EMBL" id="JAPFFF010000006">
    <property type="protein sequence ID" value="KAK8888199.1"/>
    <property type="molecule type" value="Genomic_DNA"/>
</dbReference>
<gene>
    <name evidence="9" type="ORF">M9Y10_039263</name>
</gene>
<evidence type="ECO:0000256" key="5">
    <source>
        <dbReference type="ARBA" id="ARBA00023212"/>
    </source>
</evidence>
<organism evidence="9 10">
    <name type="scientific">Tritrichomonas musculus</name>
    <dbReference type="NCBI Taxonomy" id="1915356"/>
    <lineage>
        <taxon>Eukaryota</taxon>
        <taxon>Metamonada</taxon>
        <taxon>Parabasalia</taxon>
        <taxon>Tritrichomonadida</taxon>
        <taxon>Tritrichomonadidae</taxon>
        <taxon>Tritrichomonas</taxon>
    </lineage>
</organism>
<evidence type="ECO:0000256" key="7">
    <source>
        <dbReference type="SAM" id="MobiDB-lite"/>
    </source>
</evidence>
<feature type="region of interest" description="Disordered" evidence="7">
    <location>
        <begin position="142"/>
        <end position="165"/>
    </location>
</feature>
<reference evidence="9 10" key="1">
    <citation type="submission" date="2024-04" db="EMBL/GenBank/DDBJ databases">
        <title>Tritrichomonas musculus Genome.</title>
        <authorList>
            <person name="Alves-Ferreira E."/>
            <person name="Grigg M."/>
            <person name="Lorenzi H."/>
            <person name="Galac M."/>
        </authorList>
    </citation>
    <scope>NUCLEOTIDE SEQUENCE [LARGE SCALE GENOMIC DNA]</scope>
    <source>
        <strain evidence="9 10">EAF2021</strain>
    </source>
</reference>
<keyword evidence="10" id="KW-1185">Reference proteome</keyword>
<comment type="similarity">
    <text evidence="3">Belongs to the INCENP family.</text>
</comment>
<sequence length="320" mass="36383">MINIQQTYRKLGELLNKEKLSFNLSQKMQFDWLQSIEAQLDFFDVPSKSHDHRLSFEDPPKTKQENSDHQLCWKENDENNPSSINQNETNLGSLEKAELLEENDSESESTTSNLPMGTSHSATAPCFSNNSIHFVDDNSLLLDSSSSSDEESEIDNGPPVPYTLSSSVSELTQSATSFREKWLAMLHQKKASTSMPKKPFKFAFEEEEVSVPDVYKISESDDDDQDPDDEEIYDANPIEIHGKAIPSWARGDLLLKQLKKQQRIDPDSIFSEFTADSLDLPAVFNEHKAKWENRSDSGCWEHDRVTDEEIANLKSSLNIQ</sequence>
<evidence type="ECO:0000256" key="6">
    <source>
        <dbReference type="ARBA" id="ARBA00023242"/>
    </source>
</evidence>
<protein>
    <recommendedName>
        <fullName evidence="8">Inner centromere protein ARK-binding domain-containing protein</fullName>
    </recommendedName>
</protein>
<dbReference type="Pfam" id="PF03941">
    <property type="entry name" value="INCENP_ARK-bind"/>
    <property type="match status" value="1"/>
</dbReference>
<keyword evidence="5" id="KW-0206">Cytoskeleton</keyword>
<accession>A0ABR2KAT5</accession>
<evidence type="ECO:0000256" key="2">
    <source>
        <dbReference type="ARBA" id="ARBA00004186"/>
    </source>
</evidence>
<keyword evidence="6" id="KW-0539">Nucleus</keyword>
<evidence type="ECO:0000256" key="3">
    <source>
        <dbReference type="ARBA" id="ARBA00010042"/>
    </source>
</evidence>
<feature type="compositionally biased region" description="Basic and acidic residues" evidence="7">
    <location>
        <begin position="49"/>
        <end position="77"/>
    </location>
</feature>
<feature type="region of interest" description="Disordered" evidence="7">
    <location>
        <begin position="49"/>
        <end position="122"/>
    </location>
</feature>